<protein>
    <submittedName>
        <fullName evidence="2">Uncharacterized protein</fullName>
    </submittedName>
</protein>
<dbReference type="EMBL" id="JAFCMP010000390">
    <property type="protein sequence ID" value="KAG5180457.1"/>
    <property type="molecule type" value="Genomic_DNA"/>
</dbReference>
<sequence length="249" mass="26199">MRQIRLAEPPKSSAFWRWHYAGEGCLSTIEAIYFTMLEYCDAVERVTGARPALLAHDDSQQPQPPPLQDLENLQDAQQQQQQQQQQQCTAQVPLEQLLYLFAQQRSAICGAYATNADLVQRPLPMTDAAKESHRLRRLQKPRNRSARAAAVAAAATSGDGSRVAQEGGSGGAGASAPAGADVGVAAVGDGSGGSSGDTGSAAGTCHPAQDGTSGEAVQCVPAKRTLEAAHGVNQRARDIGEKLAEHMVS</sequence>
<feature type="compositionally biased region" description="Low complexity" evidence="1">
    <location>
        <begin position="146"/>
        <end position="155"/>
    </location>
</feature>
<dbReference type="OrthoDB" id="3173at2759"/>
<evidence type="ECO:0000256" key="1">
    <source>
        <dbReference type="SAM" id="MobiDB-lite"/>
    </source>
</evidence>
<keyword evidence="3" id="KW-1185">Reference proteome</keyword>
<gene>
    <name evidence="2" type="ORF">JKP88DRAFT_223211</name>
</gene>
<organism evidence="2 3">
    <name type="scientific">Tribonema minus</name>
    <dbReference type="NCBI Taxonomy" id="303371"/>
    <lineage>
        <taxon>Eukaryota</taxon>
        <taxon>Sar</taxon>
        <taxon>Stramenopiles</taxon>
        <taxon>Ochrophyta</taxon>
        <taxon>PX clade</taxon>
        <taxon>Xanthophyceae</taxon>
        <taxon>Tribonematales</taxon>
        <taxon>Tribonemataceae</taxon>
        <taxon>Tribonema</taxon>
    </lineage>
</organism>
<evidence type="ECO:0000313" key="3">
    <source>
        <dbReference type="Proteomes" id="UP000664859"/>
    </source>
</evidence>
<feature type="region of interest" description="Disordered" evidence="1">
    <location>
        <begin position="131"/>
        <end position="213"/>
    </location>
</feature>
<feature type="compositionally biased region" description="Low complexity" evidence="1">
    <location>
        <begin position="174"/>
        <end position="188"/>
    </location>
</feature>
<feature type="region of interest" description="Disordered" evidence="1">
    <location>
        <begin position="56"/>
        <end position="79"/>
    </location>
</feature>
<comment type="caution">
    <text evidence="2">The sequence shown here is derived from an EMBL/GenBank/DDBJ whole genome shotgun (WGS) entry which is preliminary data.</text>
</comment>
<dbReference type="AlphaFoldDB" id="A0A835YUR8"/>
<evidence type="ECO:0000313" key="2">
    <source>
        <dbReference type="EMBL" id="KAG5180457.1"/>
    </source>
</evidence>
<feature type="compositionally biased region" description="Low complexity" evidence="1">
    <location>
        <begin position="68"/>
        <end position="79"/>
    </location>
</feature>
<feature type="compositionally biased region" description="Basic residues" evidence="1">
    <location>
        <begin position="133"/>
        <end position="145"/>
    </location>
</feature>
<proteinExistence type="predicted"/>
<reference evidence="2" key="1">
    <citation type="submission" date="2021-02" db="EMBL/GenBank/DDBJ databases">
        <title>First Annotated Genome of the Yellow-green Alga Tribonema minus.</title>
        <authorList>
            <person name="Mahan K.M."/>
        </authorList>
    </citation>
    <scope>NUCLEOTIDE SEQUENCE</scope>
    <source>
        <strain evidence="2">UTEX B ZZ1240</strain>
    </source>
</reference>
<dbReference type="Proteomes" id="UP000664859">
    <property type="component" value="Unassembled WGS sequence"/>
</dbReference>
<accession>A0A835YUR8</accession>
<name>A0A835YUR8_9STRA</name>